<evidence type="ECO:0000313" key="2">
    <source>
        <dbReference type="Proteomes" id="UP000887574"/>
    </source>
</evidence>
<proteinExistence type="predicted"/>
<dbReference type="AlphaFoldDB" id="A0A915EKQ3"/>
<name>A0A915EKQ3_9BILA</name>
<evidence type="ECO:0000313" key="3">
    <source>
        <dbReference type="WBParaSite" id="jg777"/>
    </source>
</evidence>
<feature type="region of interest" description="Disordered" evidence="1">
    <location>
        <begin position="1"/>
        <end position="26"/>
    </location>
</feature>
<reference evidence="3" key="1">
    <citation type="submission" date="2022-11" db="UniProtKB">
        <authorList>
            <consortium name="WormBaseParasite"/>
        </authorList>
    </citation>
    <scope>IDENTIFICATION</scope>
</reference>
<keyword evidence="2" id="KW-1185">Reference proteome</keyword>
<accession>A0A915EKQ3</accession>
<dbReference type="Proteomes" id="UP000887574">
    <property type="component" value="Unplaced"/>
</dbReference>
<protein>
    <submittedName>
        <fullName evidence="3">Uncharacterized protein</fullName>
    </submittedName>
</protein>
<sequence>MTFDSASDEYVSESDYGDGESRKDDEDYVEYCDAEKNFESDFRHVQSTTGRVQKHSIIPGGIDRFSRIPTTALSTQSFQVCSVLSFLMWLNVNDNLDALQMSNRKFDALHSALSTITAANARNQTNHLYMRKETMNRAVIDFCKTGNFPFAPLCMHSDGGLQLCK</sequence>
<evidence type="ECO:0000256" key="1">
    <source>
        <dbReference type="SAM" id="MobiDB-lite"/>
    </source>
</evidence>
<dbReference type="WBParaSite" id="jg777">
    <property type="protein sequence ID" value="jg777"/>
    <property type="gene ID" value="jg777"/>
</dbReference>
<organism evidence="2 3">
    <name type="scientific">Ditylenchus dipsaci</name>
    <dbReference type="NCBI Taxonomy" id="166011"/>
    <lineage>
        <taxon>Eukaryota</taxon>
        <taxon>Metazoa</taxon>
        <taxon>Ecdysozoa</taxon>
        <taxon>Nematoda</taxon>
        <taxon>Chromadorea</taxon>
        <taxon>Rhabditida</taxon>
        <taxon>Tylenchina</taxon>
        <taxon>Tylenchomorpha</taxon>
        <taxon>Sphaerularioidea</taxon>
        <taxon>Anguinidae</taxon>
        <taxon>Anguininae</taxon>
        <taxon>Ditylenchus</taxon>
    </lineage>
</organism>
<feature type="compositionally biased region" description="Acidic residues" evidence="1">
    <location>
        <begin position="1"/>
        <end position="18"/>
    </location>
</feature>